<evidence type="ECO:0000313" key="6">
    <source>
        <dbReference type="Proteomes" id="UP000554235"/>
    </source>
</evidence>
<dbReference type="GO" id="GO:0071555">
    <property type="term" value="P:cell wall organization"/>
    <property type="evidence" value="ECO:0007669"/>
    <property type="project" value="TreeGrafter"/>
</dbReference>
<dbReference type="InterPro" id="IPR050732">
    <property type="entry name" value="Beta-glucan_modifiers"/>
</dbReference>
<dbReference type="InterPro" id="IPR017853">
    <property type="entry name" value="GH"/>
</dbReference>
<dbReference type="PANTHER" id="PTHR16631:SF14">
    <property type="entry name" value="FAMILY 17 GLUCOSIDASE SCW10-RELATED"/>
    <property type="match status" value="1"/>
</dbReference>
<evidence type="ECO:0000313" key="5">
    <source>
        <dbReference type="EMBL" id="KAF4472046.1"/>
    </source>
</evidence>
<dbReference type="OrthoDB" id="941679at2759"/>
<proteinExistence type="inferred from homology"/>
<dbReference type="SUPFAM" id="SSF51445">
    <property type="entry name" value="(Trans)glycosidases"/>
    <property type="match status" value="1"/>
</dbReference>
<evidence type="ECO:0000256" key="1">
    <source>
        <dbReference type="ARBA" id="ARBA00004196"/>
    </source>
</evidence>
<dbReference type="AlphaFoldDB" id="A0A8H4PDY0"/>
<gene>
    <name evidence="5" type="ORF">FALBO_1035</name>
</gene>
<feature type="chain" id="PRO_5034240761" evidence="4">
    <location>
        <begin position="20"/>
        <end position="344"/>
    </location>
</feature>
<name>A0A8H4PDY0_9HYPO</name>
<dbReference type="Gene3D" id="3.20.20.80">
    <property type="entry name" value="Glycosidases"/>
    <property type="match status" value="2"/>
</dbReference>
<comment type="caution">
    <text evidence="5">The sequence shown here is derived from an EMBL/GenBank/DDBJ whole genome shotgun (WGS) entry which is preliminary data.</text>
</comment>
<organism evidence="5 6">
    <name type="scientific">Fusarium albosuccineum</name>
    <dbReference type="NCBI Taxonomy" id="1237068"/>
    <lineage>
        <taxon>Eukaryota</taxon>
        <taxon>Fungi</taxon>
        <taxon>Dikarya</taxon>
        <taxon>Ascomycota</taxon>
        <taxon>Pezizomycotina</taxon>
        <taxon>Sordariomycetes</taxon>
        <taxon>Hypocreomycetidae</taxon>
        <taxon>Hypocreales</taxon>
        <taxon>Nectriaceae</taxon>
        <taxon>Fusarium</taxon>
        <taxon>Fusarium decemcellulare species complex</taxon>
    </lineage>
</organism>
<dbReference type="GO" id="GO:0042973">
    <property type="term" value="F:glucan endo-1,3-beta-D-glucosidase activity"/>
    <property type="evidence" value="ECO:0007669"/>
    <property type="project" value="TreeGrafter"/>
</dbReference>
<reference evidence="5 6" key="1">
    <citation type="submission" date="2020-01" db="EMBL/GenBank/DDBJ databases">
        <title>Identification and distribution of gene clusters putatively required for synthesis of sphingolipid metabolism inhibitors in phylogenetically diverse species of the filamentous fungus Fusarium.</title>
        <authorList>
            <person name="Kim H.-S."/>
            <person name="Busman M."/>
            <person name="Brown D.W."/>
            <person name="Divon H."/>
            <person name="Uhlig S."/>
            <person name="Proctor R.H."/>
        </authorList>
    </citation>
    <scope>NUCLEOTIDE SEQUENCE [LARGE SCALE GENOMIC DNA]</scope>
    <source>
        <strain evidence="5 6">NRRL 20459</strain>
    </source>
</reference>
<dbReference type="Proteomes" id="UP000554235">
    <property type="component" value="Unassembled WGS sequence"/>
</dbReference>
<keyword evidence="6" id="KW-1185">Reference proteome</keyword>
<dbReference type="GO" id="GO:0005576">
    <property type="term" value="C:extracellular region"/>
    <property type="evidence" value="ECO:0007669"/>
    <property type="project" value="TreeGrafter"/>
</dbReference>
<evidence type="ECO:0000256" key="4">
    <source>
        <dbReference type="SAM" id="SignalP"/>
    </source>
</evidence>
<feature type="signal peptide" evidence="4">
    <location>
        <begin position="1"/>
        <end position="19"/>
    </location>
</feature>
<protein>
    <submittedName>
        <fullName evidence="5">Glucanase</fullName>
    </submittedName>
</protein>
<evidence type="ECO:0000256" key="3">
    <source>
        <dbReference type="ARBA" id="ARBA00022801"/>
    </source>
</evidence>
<evidence type="ECO:0000256" key="2">
    <source>
        <dbReference type="ARBA" id="ARBA00008773"/>
    </source>
</evidence>
<keyword evidence="3" id="KW-0378">Hydrolase</keyword>
<dbReference type="GO" id="GO:0009277">
    <property type="term" value="C:fungal-type cell wall"/>
    <property type="evidence" value="ECO:0007669"/>
    <property type="project" value="TreeGrafter"/>
</dbReference>
<dbReference type="PANTHER" id="PTHR16631">
    <property type="entry name" value="GLUCAN 1,3-BETA-GLUCOSIDASE"/>
    <property type="match status" value="1"/>
</dbReference>
<comment type="subcellular location">
    <subcellularLocation>
        <location evidence="1">Cell envelope</location>
    </subcellularLocation>
</comment>
<sequence>MAMRCFFTSALAMAATVAAAPVPQAPEDGNFVTTITLTTASTITHTVAHATPTPTSAETVPTGYPSEPDSGYPLGPGSGSGLPGISYAPYRGDHQCKTKDEVHDDLSRLKGSYSLVRIYGTDCDQVPILYSCAKDSGMKLFLGIWDLDAVAEEAQKIIDGVNGDWSIVKTVSVGNELVNNGAASPAKVIAAVKQARKILRAAGYQGPVVTVDTFVAASANPELCAESDYCAINAHAFFDATVSADQAGSWLTKTVKNIKAKLPSDKRVVICETGWPVKGNSNGLAVPGLAEQKKAIAAIEAAFADNMDDLILFSAFNDPWKKEEAPTFNSEPYWGIDGAVSSSN</sequence>
<keyword evidence="4" id="KW-0732">Signal</keyword>
<comment type="similarity">
    <text evidence="2">Belongs to the glycosyl hydrolase 17 family.</text>
</comment>
<dbReference type="GO" id="GO:0009986">
    <property type="term" value="C:cell surface"/>
    <property type="evidence" value="ECO:0007669"/>
    <property type="project" value="TreeGrafter"/>
</dbReference>
<dbReference type="EMBL" id="JAADYS010000135">
    <property type="protein sequence ID" value="KAF4472046.1"/>
    <property type="molecule type" value="Genomic_DNA"/>
</dbReference>
<accession>A0A8H4PDY0</accession>